<feature type="domain" description="G-protein coupled receptors family 1 profile" evidence="13">
    <location>
        <begin position="755"/>
        <end position="1006"/>
    </location>
</feature>
<evidence type="ECO:0000256" key="12">
    <source>
        <dbReference type="SAM" id="Phobius"/>
    </source>
</evidence>
<evidence type="ECO:0000256" key="11">
    <source>
        <dbReference type="RuleBase" id="RU000688"/>
    </source>
</evidence>
<feature type="transmembrane region" description="Helical" evidence="12">
    <location>
        <begin position="92"/>
        <end position="115"/>
    </location>
</feature>
<dbReference type="InterPro" id="IPR000725">
    <property type="entry name" value="Olfact_rcpt"/>
</dbReference>
<keyword evidence="8 12" id="KW-0472">Membrane</keyword>
<dbReference type="GO" id="GO:0004930">
    <property type="term" value="F:G protein-coupled receptor activity"/>
    <property type="evidence" value="ECO:0007669"/>
    <property type="project" value="UniProtKB-KW"/>
</dbReference>
<evidence type="ECO:0000256" key="10">
    <source>
        <dbReference type="ARBA" id="ARBA00023224"/>
    </source>
</evidence>
<evidence type="ECO:0000259" key="13">
    <source>
        <dbReference type="PROSITE" id="PS50262"/>
    </source>
</evidence>
<dbReference type="GO" id="GO:0071396">
    <property type="term" value="P:cellular response to lipid"/>
    <property type="evidence" value="ECO:0007669"/>
    <property type="project" value="UniProtKB-ARBA"/>
</dbReference>
<organism evidence="14 15">
    <name type="scientific">Pelobates cultripes</name>
    <name type="common">Western spadefoot toad</name>
    <dbReference type="NCBI Taxonomy" id="61616"/>
    <lineage>
        <taxon>Eukaryota</taxon>
        <taxon>Metazoa</taxon>
        <taxon>Chordata</taxon>
        <taxon>Craniata</taxon>
        <taxon>Vertebrata</taxon>
        <taxon>Euteleostomi</taxon>
        <taxon>Amphibia</taxon>
        <taxon>Batrachia</taxon>
        <taxon>Anura</taxon>
        <taxon>Pelobatoidea</taxon>
        <taxon>Pelobatidae</taxon>
        <taxon>Pelobates</taxon>
    </lineage>
</organism>
<dbReference type="PROSITE" id="PS00237">
    <property type="entry name" value="G_PROTEIN_RECEP_F1_1"/>
    <property type="match status" value="3"/>
</dbReference>
<keyword evidence="15" id="KW-1185">Reference proteome</keyword>
<feature type="transmembrane region" description="Helical" evidence="12">
    <location>
        <begin position="1052"/>
        <end position="1076"/>
    </location>
</feature>
<dbReference type="PANTHER" id="PTHR26450:SF156">
    <property type="entry name" value="OLFACTORY RECEPTOR 52R1"/>
    <property type="match status" value="1"/>
</dbReference>
<feature type="transmembrane region" description="Helical" evidence="12">
    <location>
        <begin position="678"/>
        <end position="700"/>
    </location>
</feature>
<evidence type="ECO:0000256" key="3">
    <source>
        <dbReference type="ARBA" id="ARBA00022606"/>
    </source>
</evidence>
<comment type="subcellular location">
    <subcellularLocation>
        <location evidence="2">Membrane</location>
        <topology evidence="2">Multi-pass membrane protein</topology>
    </subcellularLocation>
</comment>
<dbReference type="PRINTS" id="PR00245">
    <property type="entry name" value="OLFACTORYR"/>
</dbReference>
<proteinExistence type="inferred from homology"/>
<feature type="transmembrane region" description="Helical" evidence="12">
    <location>
        <begin position="546"/>
        <end position="563"/>
    </location>
</feature>
<feature type="transmembrane region" description="Helical" evidence="12">
    <location>
        <begin position="911"/>
        <end position="935"/>
    </location>
</feature>
<comment type="function">
    <text evidence="1">Odorant receptor.</text>
</comment>
<name>A0AAD1R8A9_PELCU</name>
<dbReference type="InterPro" id="IPR000276">
    <property type="entry name" value="GPCR_Rhodpsn"/>
</dbReference>
<feature type="transmembrane region" description="Helical" evidence="12">
    <location>
        <begin position="208"/>
        <end position="230"/>
    </location>
</feature>
<feature type="transmembrane region" description="Helical" evidence="12">
    <location>
        <begin position="468"/>
        <end position="492"/>
    </location>
</feature>
<feature type="transmembrane region" description="Helical" evidence="12">
    <location>
        <begin position="648"/>
        <end position="666"/>
    </location>
</feature>
<evidence type="ECO:0000256" key="6">
    <source>
        <dbReference type="ARBA" id="ARBA00022989"/>
    </source>
</evidence>
<feature type="domain" description="G-protein coupled receptors family 1 profile" evidence="13">
    <location>
        <begin position="1070"/>
        <end position="1320"/>
    </location>
</feature>
<dbReference type="FunFam" id="1.20.1070.10:FF:000002">
    <property type="entry name" value="Olfactory receptor"/>
    <property type="match status" value="2"/>
</dbReference>
<feature type="transmembrane region" description="Helical" evidence="12">
    <location>
        <begin position="985"/>
        <end position="1008"/>
    </location>
</feature>
<reference evidence="14" key="1">
    <citation type="submission" date="2022-03" db="EMBL/GenBank/DDBJ databases">
        <authorList>
            <person name="Alioto T."/>
            <person name="Alioto T."/>
            <person name="Gomez Garrido J."/>
        </authorList>
    </citation>
    <scope>NUCLEOTIDE SEQUENCE</scope>
</reference>
<feature type="transmembrane region" description="Helical" evidence="12">
    <location>
        <begin position="734"/>
        <end position="762"/>
    </location>
</feature>
<dbReference type="EMBL" id="OW240912">
    <property type="protein sequence ID" value="CAH2226138.1"/>
    <property type="molecule type" value="Genomic_DNA"/>
</dbReference>
<keyword evidence="6 12" id="KW-1133">Transmembrane helix</keyword>
<evidence type="ECO:0000313" key="15">
    <source>
        <dbReference type="Proteomes" id="UP001295444"/>
    </source>
</evidence>
<dbReference type="InterPro" id="IPR050402">
    <property type="entry name" value="OR51/52/56-like"/>
</dbReference>
<feature type="transmembrane region" description="Helical" evidence="12">
    <location>
        <begin position="431"/>
        <end position="456"/>
    </location>
</feature>
<keyword evidence="3" id="KW-0716">Sensory transduction</keyword>
<feature type="transmembrane region" description="Helical" evidence="12">
    <location>
        <begin position="305"/>
        <end position="327"/>
    </location>
</feature>
<comment type="similarity">
    <text evidence="11">Belongs to the G-protein coupled receptor 1 family.</text>
</comment>
<feature type="transmembrane region" description="Helical" evidence="12">
    <location>
        <begin position="127"/>
        <end position="154"/>
    </location>
</feature>
<evidence type="ECO:0000313" key="14">
    <source>
        <dbReference type="EMBL" id="CAH2226138.1"/>
    </source>
</evidence>
<feature type="transmembrane region" description="Helical" evidence="12">
    <location>
        <begin position="1302"/>
        <end position="1322"/>
    </location>
</feature>
<keyword evidence="7 11" id="KW-0297">G-protein coupled receptor</keyword>
<feature type="transmembrane region" description="Helical" evidence="12">
    <location>
        <begin position="267"/>
        <end position="293"/>
    </location>
</feature>
<dbReference type="PROSITE" id="PS50262">
    <property type="entry name" value="G_PROTEIN_RECEP_F1_2"/>
    <property type="match status" value="4"/>
</dbReference>
<sequence>MGKVVHPSIGVTKEGRVQQGACVQLNTFVCLQMLANHTSNMCDQLRGKDAELISPPCLPKDEGAMPLGPKNRNQWTMSFDIVGIPGLEEVQFWISIPLCMMYLFTLLINTAMLYIILSKESFHKPMYLFLCMMSIVDLVVSSTTAPKILCIFWFKALDIEFNSCLVQLFFIHAFSMMESTILMVMAFDRYFAICHPLRYTIILTNQTIAKIGILTIIRGSFLMAPCPFLIKRLSYCRTNVISNTYCEHMSVVKIACSDTTINQVYGLAVALLVSAVDIVSIAFSYCVIIRAVLRLSSNEARRKAFSTCGSHLIVILISYVPSLFSFFSHRFGHVIPIHIHVILANLYLLIPPTCNPLIYGAYQRSGGRKICSLIGLYTSIKELFEDAEKVKGPNVRCRTYQVVLLGSECETNHSVSSFILIGIPGMEDIQLWISLPLCSMYVVIVLANISVLLIIIMESNLHQPMYLFLSMLLFTDLVQSNAAIPKMLLIFWFNDRQISFECCLVQMFFNHAFSIMGSSVLLTMAFDRYVAICYPLRYSNILTNGVVLKMGLLVAMRGSLLILPHPFLVKRLPFCQSNIIEHTYCEHIAVAKLSCADIRINIVYGLIVAILVVGIDSIFIAVSYTMIVMTVLRLPSREARHKVGNTCVAHVSVILIAYIPALFSFISQRFGSHTAPSIQIMLSNLYLIIPPMLNPIIYGIKTKQIRTKHHVYRLQVMRTGSLTTGAPHVQQKPFWIITIFLAFPLFVLYAIALLGNTTILLVIKREESLQEPMFILLSMLSFTDISVSLTTLPTVLGIFWFNYNQIYLETCLTQMYFLHTFAAMESGVLVAMAVDRLIAICDPLRYSTILTNSVIAKVGLVIAIRGLCIVFPIPFLTRRFTFCKSHFLSHSYCLHQDVIRLACADTRVNSFYGLIAVLLTKGMDSMFIIISYGMILRTVLGIKANDARVKAFSTCVCHICAVLLFYIPLIGLSVVHRFGKNASPLLPVLMADVYLLVPPVINPVIYSIKTKQIRQKILKLLWVCYTMMTMTTMSMHWPLSAGKSGIPGLEDFHFWIGFPVVSMYIMAVLGNCSLMYTIKTEQDLHEPMYIFLFMLSAVDLLIATTTMPRMLGIFWFNSREIPFNMCLLQMFFIHFLSALESGILVAMAIDRYLAICHPLRYSSILTNKTIAKTTLGIAVRGAAVMIPIPLIIKRLPFCHSNILTHSFCLHQETMKLASADITVNIIYGLFVILSIMGVDSLFISLSYLLILRTVLSLSDKGSSKAFSTCAAHICAVLVYYIPLIGLSVEHRWKTQQTSNLHIVFGNIYLLVPPVINPIIYGIKTMQIRPMTMNYDFIYSQVPFPSEK</sequence>
<accession>A0AAD1R8A9</accession>
<evidence type="ECO:0000256" key="4">
    <source>
        <dbReference type="ARBA" id="ARBA00022692"/>
    </source>
</evidence>
<dbReference type="GO" id="GO:0004984">
    <property type="term" value="F:olfactory receptor activity"/>
    <property type="evidence" value="ECO:0007669"/>
    <property type="project" value="InterPro"/>
</dbReference>
<evidence type="ECO:0000256" key="9">
    <source>
        <dbReference type="ARBA" id="ARBA00023170"/>
    </source>
</evidence>
<feature type="domain" description="G-protein coupled receptors family 1 profile" evidence="13">
    <location>
        <begin position="447"/>
        <end position="698"/>
    </location>
</feature>
<evidence type="ECO:0000256" key="1">
    <source>
        <dbReference type="ARBA" id="ARBA00002936"/>
    </source>
</evidence>
<dbReference type="CDD" id="cd15222">
    <property type="entry name" value="7tmA_OR51-like"/>
    <property type="match status" value="2"/>
</dbReference>
<feature type="transmembrane region" description="Helical" evidence="12">
    <location>
        <begin position="956"/>
        <end position="979"/>
    </location>
</feature>
<evidence type="ECO:0000256" key="2">
    <source>
        <dbReference type="ARBA" id="ARBA00004141"/>
    </source>
</evidence>
<gene>
    <name evidence="14" type="ORF">PECUL_23A032127</name>
</gene>
<feature type="transmembrane region" description="Helical" evidence="12">
    <location>
        <begin position="1263"/>
        <end position="1282"/>
    </location>
</feature>
<dbReference type="Proteomes" id="UP001295444">
    <property type="component" value="Chromosome 01"/>
</dbReference>
<dbReference type="GO" id="GO:0005886">
    <property type="term" value="C:plasma membrane"/>
    <property type="evidence" value="ECO:0007669"/>
    <property type="project" value="TreeGrafter"/>
</dbReference>
<feature type="transmembrane region" description="Helical" evidence="12">
    <location>
        <begin position="1127"/>
        <end position="1149"/>
    </location>
</feature>
<dbReference type="InterPro" id="IPR017452">
    <property type="entry name" value="GPCR_Rhodpsn_7TM"/>
</dbReference>
<feature type="transmembrane region" description="Helical" evidence="12">
    <location>
        <begin position="504"/>
        <end position="526"/>
    </location>
</feature>
<dbReference type="CDD" id="cd15953">
    <property type="entry name" value="7tmA_OR52P-like"/>
    <property type="match status" value="2"/>
</dbReference>
<dbReference type="Gene3D" id="1.20.1070.10">
    <property type="entry name" value="Rhodopsin 7-helix transmembrane proteins"/>
    <property type="match status" value="4"/>
</dbReference>
<feature type="transmembrane region" description="Helical" evidence="12">
    <location>
        <begin position="166"/>
        <end position="187"/>
    </location>
</feature>
<feature type="transmembrane region" description="Helical" evidence="12">
    <location>
        <begin position="602"/>
        <end position="628"/>
    </location>
</feature>
<feature type="transmembrane region" description="Helical" evidence="12">
    <location>
        <begin position="854"/>
        <end position="875"/>
    </location>
</feature>
<feature type="transmembrane region" description="Helical" evidence="12">
    <location>
        <begin position="333"/>
        <end position="350"/>
    </location>
</feature>
<dbReference type="PRINTS" id="PR00237">
    <property type="entry name" value="GPCRRHODOPSN"/>
</dbReference>
<dbReference type="Pfam" id="PF13853">
    <property type="entry name" value="7tm_4"/>
    <property type="match status" value="4"/>
</dbReference>
<evidence type="ECO:0000256" key="5">
    <source>
        <dbReference type="ARBA" id="ARBA00022725"/>
    </source>
</evidence>
<feature type="transmembrane region" description="Helical" evidence="12">
    <location>
        <begin position="815"/>
        <end position="834"/>
    </location>
</feature>
<dbReference type="SUPFAM" id="SSF81321">
    <property type="entry name" value="Family A G protein-coupled receptor-like"/>
    <property type="match status" value="4"/>
</dbReference>
<evidence type="ECO:0000256" key="8">
    <source>
        <dbReference type="ARBA" id="ARBA00023136"/>
    </source>
</evidence>
<feature type="transmembrane region" description="Helical" evidence="12">
    <location>
        <begin position="1225"/>
        <end position="1251"/>
    </location>
</feature>
<keyword evidence="5" id="KW-0552">Olfaction</keyword>
<feature type="transmembrane region" description="Helical" evidence="12">
    <location>
        <begin position="1020"/>
        <end position="1040"/>
    </location>
</feature>
<keyword evidence="4 11" id="KW-0812">Transmembrane</keyword>
<feature type="transmembrane region" description="Helical" evidence="12">
    <location>
        <begin position="1088"/>
        <end position="1107"/>
    </location>
</feature>
<keyword evidence="9 11" id="KW-0675">Receptor</keyword>
<feature type="transmembrane region" description="Helical" evidence="12">
    <location>
        <begin position="774"/>
        <end position="803"/>
    </location>
</feature>
<dbReference type="FunFam" id="1.20.1070.10:FF:000006">
    <property type="entry name" value="Olfactory receptor"/>
    <property type="match status" value="2"/>
</dbReference>
<keyword evidence="10 11" id="KW-0807">Transducer</keyword>
<dbReference type="PANTHER" id="PTHR26450">
    <property type="entry name" value="OLFACTORY RECEPTOR 56B1-RELATED"/>
    <property type="match status" value="1"/>
</dbReference>
<protein>
    <submittedName>
        <fullName evidence="14">Olfactory receptor 51E1</fullName>
    </submittedName>
</protein>
<feature type="domain" description="G-protein coupled receptors family 1 profile" evidence="13">
    <location>
        <begin position="108"/>
        <end position="359"/>
    </location>
</feature>
<evidence type="ECO:0000256" key="7">
    <source>
        <dbReference type="ARBA" id="ARBA00023040"/>
    </source>
</evidence>